<dbReference type="EMBL" id="JARBHB010000012">
    <property type="protein sequence ID" value="KAJ8871756.1"/>
    <property type="molecule type" value="Genomic_DNA"/>
</dbReference>
<protein>
    <submittedName>
        <fullName evidence="1">Uncharacterized protein</fullName>
    </submittedName>
</protein>
<name>A0ABQ9GIB1_9NEOP</name>
<organism evidence="1 2">
    <name type="scientific">Dryococelus australis</name>
    <dbReference type="NCBI Taxonomy" id="614101"/>
    <lineage>
        <taxon>Eukaryota</taxon>
        <taxon>Metazoa</taxon>
        <taxon>Ecdysozoa</taxon>
        <taxon>Arthropoda</taxon>
        <taxon>Hexapoda</taxon>
        <taxon>Insecta</taxon>
        <taxon>Pterygota</taxon>
        <taxon>Neoptera</taxon>
        <taxon>Polyneoptera</taxon>
        <taxon>Phasmatodea</taxon>
        <taxon>Verophasmatodea</taxon>
        <taxon>Anareolatae</taxon>
        <taxon>Phasmatidae</taxon>
        <taxon>Eurycanthinae</taxon>
        <taxon>Dryococelus</taxon>
    </lineage>
</organism>
<keyword evidence="2" id="KW-1185">Reference proteome</keyword>
<proteinExistence type="predicted"/>
<evidence type="ECO:0000313" key="2">
    <source>
        <dbReference type="Proteomes" id="UP001159363"/>
    </source>
</evidence>
<comment type="caution">
    <text evidence="1">The sequence shown here is derived from an EMBL/GenBank/DDBJ whole genome shotgun (WGS) entry which is preliminary data.</text>
</comment>
<evidence type="ECO:0000313" key="1">
    <source>
        <dbReference type="EMBL" id="KAJ8871756.1"/>
    </source>
</evidence>
<gene>
    <name evidence="1" type="ORF">PR048_028093</name>
</gene>
<dbReference type="Proteomes" id="UP001159363">
    <property type="component" value="Chromosome 11"/>
</dbReference>
<reference evidence="1 2" key="1">
    <citation type="submission" date="2023-02" db="EMBL/GenBank/DDBJ databases">
        <title>LHISI_Scaffold_Assembly.</title>
        <authorList>
            <person name="Stuart O.P."/>
            <person name="Cleave R."/>
            <person name="Magrath M.J.L."/>
            <person name="Mikheyev A.S."/>
        </authorList>
    </citation>
    <scope>NUCLEOTIDE SEQUENCE [LARGE SCALE GENOMIC DNA]</scope>
    <source>
        <strain evidence="1">Daus_M_001</strain>
        <tissue evidence="1">Leg muscle</tissue>
    </source>
</reference>
<sequence>MLHVGVVLDDAACRRAFSGYSRLPALAFERRSILGSHFMSFLGMTGTYGSQLESPHKVLVEAKVALEEDQADKVVSEVDKAVLEVDEVALEEDQADKVVLMVDKAVLEVDEVALEEDQADKVVLMVDKAVLEVDKAVSEADKVALEVEAITKVESRQVPAGSKAKGQEIPAHLGVDRSSMADLEVLETVKVDLVASTNICRRLPRVILNDTTHREPNTVSCSVACAGPRNTGPNKIRSGFGSEARSLLRRSRNETSKECSRRGSARELSIHKVLVEAKVALEEDQADKVVSEVDKAALEADKVVLEVEGQ</sequence>
<accession>A0ABQ9GIB1</accession>